<organism evidence="2 3">
    <name type="scientific">Fusicatenibacter saccharivorans</name>
    <dbReference type="NCBI Taxonomy" id="1150298"/>
    <lineage>
        <taxon>Bacteria</taxon>
        <taxon>Bacillati</taxon>
        <taxon>Bacillota</taxon>
        <taxon>Clostridia</taxon>
        <taxon>Lachnospirales</taxon>
        <taxon>Lachnospiraceae</taxon>
        <taxon>Fusicatenibacter</taxon>
    </lineage>
</organism>
<dbReference type="SUPFAM" id="SSF56112">
    <property type="entry name" value="Protein kinase-like (PK-like)"/>
    <property type="match status" value="1"/>
</dbReference>
<feature type="domain" description="Aminoglycoside phosphotransferase" evidence="1">
    <location>
        <begin position="39"/>
        <end position="236"/>
    </location>
</feature>
<dbReference type="Gene3D" id="3.90.1200.10">
    <property type="match status" value="1"/>
</dbReference>
<accession>A0A174SPX4</accession>
<keyword evidence="2" id="KW-0808">Transferase</keyword>
<evidence type="ECO:0000259" key="1">
    <source>
        <dbReference type="Pfam" id="PF01636"/>
    </source>
</evidence>
<dbReference type="Pfam" id="PF01636">
    <property type="entry name" value="APH"/>
    <property type="match status" value="1"/>
</dbReference>
<sequence length="342" mass="39364">MLCFIEATQILNRFNIRNKVLEIHCIQESENNENYRGLFQITTENKVYVCRISNEKNFPMPLVEKQSQFAMILHANGVNTARKYRCQNNYCIHHLINGIEMQITLEEYIGEDLSDVGIGFLKEFGEVLGRVHSVSSKHPFVIGRSFISDYIQNDKARFSKILEKAEPPLPDFPYVHIAEKLHDNLVHELAKNWHLLPMGAVHGDLGAFNNLMNTASGVGIIDFNLAGDEAFLGDVLSSYYASIHKYLWKDLFSGLNELNAFLIFWEGYSEHYSVSEIEIEYFPQVSALFDGLFYCKCAIEVWNNGFQEEALLMIKASNKHFDPSVHPFPQIVYEEANNEYRK</sequence>
<dbReference type="EMBL" id="CZAL01000029">
    <property type="protein sequence ID" value="CUP99844.1"/>
    <property type="molecule type" value="Genomic_DNA"/>
</dbReference>
<evidence type="ECO:0000313" key="3">
    <source>
        <dbReference type="Proteomes" id="UP000095709"/>
    </source>
</evidence>
<dbReference type="Proteomes" id="UP000095709">
    <property type="component" value="Unassembled WGS sequence"/>
</dbReference>
<evidence type="ECO:0000313" key="2">
    <source>
        <dbReference type="EMBL" id="CUP99844.1"/>
    </source>
</evidence>
<name>A0A174SPX4_9FIRM</name>
<dbReference type="RefSeq" id="WP_055268253.1">
    <property type="nucleotide sequence ID" value="NZ_CZAL01000029.1"/>
</dbReference>
<dbReference type="GO" id="GO:0016301">
    <property type="term" value="F:kinase activity"/>
    <property type="evidence" value="ECO:0007669"/>
    <property type="project" value="UniProtKB-KW"/>
</dbReference>
<dbReference type="AlphaFoldDB" id="A0A174SPX4"/>
<dbReference type="InterPro" id="IPR011009">
    <property type="entry name" value="Kinase-like_dom_sf"/>
</dbReference>
<keyword evidence="2" id="KW-0418">Kinase</keyword>
<dbReference type="InterPro" id="IPR002575">
    <property type="entry name" value="Aminoglycoside_PTrfase"/>
</dbReference>
<gene>
    <name evidence="2" type="ORF">ERS852498_03360</name>
</gene>
<proteinExistence type="predicted"/>
<reference evidence="2 3" key="1">
    <citation type="submission" date="2015-09" db="EMBL/GenBank/DDBJ databases">
        <authorList>
            <consortium name="Pathogen Informatics"/>
        </authorList>
    </citation>
    <scope>NUCLEOTIDE SEQUENCE [LARGE SCALE GENOMIC DNA]</scope>
    <source>
        <strain evidence="2 3">2789STDY5834885</strain>
    </source>
</reference>
<protein>
    <submittedName>
        <fullName evidence="2">Homoserine kinase</fullName>
    </submittedName>
</protein>